<keyword evidence="14 17" id="KW-0143">Chaperone</keyword>
<dbReference type="InterPro" id="IPR001580">
    <property type="entry name" value="Calret/calnex"/>
</dbReference>
<dbReference type="GO" id="GO:0005789">
    <property type="term" value="C:endoplasmic reticulum membrane"/>
    <property type="evidence" value="ECO:0007669"/>
    <property type="project" value="TreeGrafter"/>
</dbReference>
<evidence type="ECO:0000256" key="1">
    <source>
        <dbReference type="ARBA" id="ARBA00004241"/>
    </source>
</evidence>
<dbReference type="FunFam" id="2.60.120.200:FF:000122">
    <property type="entry name" value="Calreticulin 3"/>
    <property type="match status" value="1"/>
</dbReference>
<evidence type="ECO:0000256" key="12">
    <source>
        <dbReference type="ARBA" id="ARBA00022837"/>
    </source>
</evidence>
<dbReference type="Gene3D" id="2.60.120.200">
    <property type="match status" value="1"/>
</dbReference>
<dbReference type="GO" id="GO:0051082">
    <property type="term" value="F:unfolded protein binding"/>
    <property type="evidence" value="ECO:0007669"/>
    <property type="project" value="InterPro"/>
</dbReference>
<keyword evidence="9" id="KW-0677">Repeat</keyword>
<dbReference type="GO" id="GO:0009986">
    <property type="term" value="C:cell surface"/>
    <property type="evidence" value="ECO:0007669"/>
    <property type="project" value="UniProtKB-SubCell"/>
</dbReference>
<dbReference type="GO" id="GO:0005509">
    <property type="term" value="F:calcium ion binding"/>
    <property type="evidence" value="ECO:0007669"/>
    <property type="project" value="InterPro"/>
</dbReference>
<evidence type="ECO:0000256" key="2">
    <source>
        <dbReference type="ARBA" id="ARBA00004319"/>
    </source>
</evidence>
<dbReference type="PANTHER" id="PTHR11073:SF58">
    <property type="entry name" value="CALRETICULIN"/>
    <property type="match status" value="1"/>
</dbReference>
<dbReference type="PROSITE" id="PS00803">
    <property type="entry name" value="CALRETICULIN_1"/>
    <property type="match status" value="1"/>
</dbReference>
<feature type="compositionally biased region" description="Basic and acidic residues" evidence="18">
    <location>
        <begin position="425"/>
        <end position="576"/>
    </location>
</feature>
<evidence type="ECO:0000313" key="20">
    <source>
        <dbReference type="Proteomes" id="UP001295444"/>
    </source>
</evidence>
<evidence type="ECO:0000256" key="16">
    <source>
        <dbReference type="PIRSR" id="PIRSR601580-3"/>
    </source>
</evidence>
<evidence type="ECO:0000256" key="17">
    <source>
        <dbReference type="RuleBase" id="RU362126"/>
    </source>
</evidence>
<dbReference type="PANTHER" id="PTHR11073">
    <property type="entry name" value="CALRETICULIN AND CALNEXIN"/>
    <property type="match status" value="1"/>
</dbReference>
<evidence type="ECO:0000256" key="7">
    <source>
        <dbReference type="ARBA" id="ARBA00022729"/>
    </source>
</evidence>
<evidence type="ECO:0000256" key="4">
    <source>
        <dbReference type="ARBA" id="ARBA00010983"/>
    </source>
</evidence>
<keyword evidence="13 16" id="KW-1015">Disulfide bond</keyword>
<sequence length="678" mass="80621">MERRCPVAHYPDMKLFLLLTNIFLSVYAETIVYFREQFEDDGEEWVKRWVQSKSRPDYGIFQLTSGKYFGDPEKDKGMSEKRDPGIQTIQDWKFYGISARFEPFSNEGQTLVIQYTVKHEQGIDCGGGYVKLFPADLNQLQLNRESPYYIMFGPDICGTIHEKVHVIFNYKGKNHLIKKNITCKHDELTHLYTLILRPNNTYEVKIDNERVENGSLDDDWDFLLPKKIQDLNATKPLDWDERVQIVDPDDRRPDDWEETEFMPDPDSRQPVDWDSSMDGEWEPPTIPNPKYKGIWTPRIIDNPNYKGEWVRPETDNPDFVPDPTIYIYRNIGVIGLDLWQVKSGTIFDNFLITNNETFAEIVGNETWGETKDPEREMKEIQDEERDSKDEKKQRLKRLHKEFEMLEKMEKDKTFDAEKYTLKDMINRIQGKDEEKTKKIEEAKPKEKQEVQQIEGKKQEEDTKQAESEKWEVCEKQEECEEREKDKNQEQDGNQEEEKKRDQNVKQEESVKQEETEQKPETLKDKKQEESVKQEPETQKDKKQEESVKQEPETLKDKKQEESVKQEPETQKYNKEEESVEQEPETQKDKKQEESVKQEPETLKDKKQEESVNQEPETQKDKKQEESVKQEPETQKDKKQEESVKQEPETQKDKKQDGGDWQREFDEKQDTKSESKDEL</sequence>
<keyword evidence="11" id="KW-0862">Zinc</keyword>
<evidence type="ECO:0000256" key="11">
    <source>
        <dbReference type="ARBA" id="ARBA00022833"/>
    </source>
</evidence>
<dbReference type="InterPro" id="IPR018124">
    <property type="entry name" value="Calret/calnex_CS"/>
</dbReference>
<accession>A0AAD1SSJ7</accession>
<keyword evidence="12" id="KW-0106">Calcium</keyword>
<evidence type="ECO:0000256" key="9">
    <source>
        <dbReference type="ARBA" id="ARBA00022737"/>
    </source>
</evidence>
<protein>
    <recommendedName>
        <fullName evidence="5">Calreticulin</fullName>
    </recommendedName>
</protein>
<dbReference type="SUPFAM" id="SSF49899">
    <property type="entry name" value="Concanavalin A-like lectins/glucanases"/>
    <property type="match status" value="1"/>
</dbReference>
<dbReference type="GO" id="GO:0006457">
    <property type="term" value="P:protein folding"/>
    <property type="evidence" value="ECO:0007669"/>
    <property type="project" value="InterPro"/>
</dbReference>
<keyword evidence="20" id="KW-1185">Reference proteome</keyword>
<comment type="subcellular location">
    <subcellularLocation>
        <location evidence="1">Cell surface</location>
    </subcellularLocation>
    <subcellularLocation>
        <location evidence="15">Cytoplasmic vesicle</location>
        <location evidence="15">Secretory vesicle</location>
        <location evidence="15">Cortical granule</location>
    </subcellularLocation>
    <subcellularLocation>
        <location evidence="2">Endoplasmic reticulum lumen</location>
    </subcellularLocation>
    <subcellularLocation>
        <location evidence="3">Sarcoplasmic reticulum lumen</location>
    </subcellularLocation>
</comment>
<evidence type="ECO:0000256" key="14">
    <source>
        <dbReference type="ARBA" id="ARBA00023186"/>
    </source>
</evidence>
<gene>
    <name evidence="19" type="ORF">PECUL_23A052900</name>
</gene>
<dbReference type="GO" id="GO:0030246">
    <property type="term" value="F:carbohydrate binding"/>
    <property type="evidence" value="ECO:0007669"/>
    <property type="project" value="UniProtKB-KW"/>
</dbReference>
<keyword evidence="6" id="KW-0479">Metal-binding</keyword>
<evidence type="ECO:0000256" key="5">
    <source>
        <dbReference type="ARBA" id="ARBA00015837"/>
    </source>
</evidence>
<dbReference type="Gene3D" id="2.10.250.10">
    <property type="entry name" value="Calreticulin/calnexin, P domain"/>
    <property type="match status" value="1"/>
</dbReference>
<feature type="region of interest" description="Disordered" evidence="18">
    <location>
        <begin position="365"/>
        <end position="394"/>
    </location>
</feature>
<evidence type="ECO:0000256" key="3">
    <source>
        <dbReference type="ARBA" id="ARBA00004564"/>
    </source>
</evidence>
<feature type="compositionally biased region" description="Basic and acidic residues" evidence="18">
    <location>
        <begin position="584"/>
        <end position="609"/>
    </location>
</feature>
<evidence type="ECO:0000256" key="15">
    <source>
        <dbReference type="ARBA" id="ARBA00037865"/>
    </source>
</evidence>
<dbReference type="PRINTS" id="PR00626">
    <property type="entry name" value="CALRETICULIN"/>
</dbReference>
<dbReference type="Proteomes" id="UP001295444">
    <property type="component" value="Chromosome 08"/>
</dbReference>
<keyword evidence="7" id="KW-0732">Signal</keyword>
<evidence type="ECO:0000256" key="18">
    <source>
        <dbReference type="SAM" id="MobiDB-lite"/>
    </source>
</evidence>
<keyword evidence="8" id="KW-0430">Lectin</keyword>
<dbReference type="GO" id="GO:0036503">
    <property type="term" value="P:ERAD pathway"/>
    <property type="evidence" value="ECO:0007669"/>
    <property type="project" value="TreeGrafter"/>
</dbReference>
<proteinExistence type="inferred from homology"/>
<evidence type="ECO:0000256" key="8">
    <source>
        <dbReference type="ARBA" id="ARBA00022734"/>
    </source>
</evidence>
<name>A0AAD1SSJ7_PELCU</name>
<dbReference type="AlphaFoldDB" id="A0AAD1SSJ7"/>
<comment type="similarity">
    <text evidence="4 17">Belongs to the calreticulin family.</text>
</comment>
<dbReference type="Pfam" id="PF00262">
    <property type="entry name" value="Calreticulin"/>
    <property type="match status" value="2"/>
</dbReference>
<feature type="region of interest" description="Disordered" evidence="18">
    <location>
        <begin position="248"/>
        <end position="288"/>
    </location>
</feature>
<keyword evidence="10 17" id="KW-0256">Endoplasmic reticulum</keyword>
<feature type="compositionally biased region" description="Basic and acidic residues" evidence="18">
    <location>
        <begin position="368"/>
        <end position="392"/>
    </location>
</feature>
<evidence type="ECO:0000256" key="10">
    <source>
        <dbReference type="ARBA" id="ARBA00022824"/>
    </source>
</evidence>
<feature type="disulfide bond" evidence="16">
    <location>
        <begin position="125"/>
        <end position="157"/>
    </location>
</feature>
<evidence type="ECO:0000313" key="19">
    <source>
        <dbReference type="EMBL" id="CAH2310819.1"/>
    </source>
</evidence>
<reference evidence="19" key="1">
    <citation type="submission" date="2022-03" db="EMBL/GenBank/DDBJ databases">
        <authorList>
            <person name="Alioto T."/>
            <person name="Alioto T."/>
            <person name="Gomez Garrido J."/>
        </authorList>
    </citation>
    <scope>NUCLEOTIDE SEQUENCE</scope>
</reference>
<feature type="compositionally biased region" description="Basic and acidic residues" evidence="18">
    <location>
        <begin position="616"/>
        <end position="678"/>
    </location>
</feature>
<dbReference type="InterPro" id="IPR013320">
    <property type="entry name" value="ConA-like_dom_sf"/>
</dbReference>
<feature type="region of interest" description="Disordered" evidence="18">
    <location>
        <begin position="425"/>
        <end position="678"/>
    </location>
</feature>
<evidence type="ECO:0000256" key="13">
    <source>
        <dbReference type="ARBA" id="ARBA00023157"/>
    </source>
</evidence>
<dbReference type="InterPro" id="IPR009033">
    <property type="entry name" value="Calreticulin/calnexin_P_dom_sf"/>
</dbReference>
<evidence type="ECO:0000256" key="6">
    <source>
        <dbReference type="ARBA" id="ARBA00022723"/>
    </source>
</evidence>
<dbReference type="GO" id="GO:0033018">
    <property type="term" value="C:sarcoplasmic reticulum lumen"/>
    <property type="evidence" value="ECO:0007669"/>
    <property type="project" value="UniProtKB-SubCell"/>
</dbReference>
<organism evidence="19 20">
    <name type="scientific">Pelobates cultripes</name>
    <name type="common">Western spadefoot toad</name>
    <dbReference type="NCBI Taxonomy" id="61616"/>
    <lineage>
        <taxon>Eukaryota</taxon>
        <taxon>Metazoa</taxon>
        <taxon>Chordata</taxon>
        <taxon>Craniata</taxon>
        <taxon>Vertebrata</taxon>
        <taxon>Euteleostomi</taxon>
        <taxon>Amphibia</taxon>
        <taxon>Batrachia</taxon>
        <taxon>Anura</taxon>
        <taxon>Pelobatoidea</taxon>
        <taxon>Pelobatidae</taxon>
        <taxon>Pelobates</taxon>
    </lineage>
</organism>
<dbReference type="EMBL" id="OW240919">
    <property type="protein sequence ID" value="CAH2310819.1"/>
    <property type="molecule type" value="Genomic_DNA"/>
</dbReference>
<dbReference type="GO" id="GO:0060473">
    <property type="term" value="C:cortical granule"/>
    <property type="evidence" value="ECO:0007669"/>
    <property type="project" value="UniProtKB-SubCell"/>
</dbReference>
<dbReference type="PROSITE" id="PS00804">
    <property type="entry name" value="CALRETICULIN_2"/>
    <property type="match status" value="1"/>
</dbReference>
<dbReference type="SUPFAM" id="SSF63887">
    <property type="entry name" value="P-domain of calnexin/calreticulin"/>
    <property type="match status" value="1"/>
</dbReference>
<dbReference type="FunFam" id="2.10.250.10:FF:000002">
    <property type="entry name" value="Calreticulin"/>
    <property type="match status" value="1"/>
</dbReference>